<keyword evidence="2 5" id="KW-0808">Transferase</keyword>
<dbReference type="PANTHER" id="PTHR11260">
    <property type="entry name" value="GLUTATHIONE S-TRANSFERASE, GST, SUPERFAMILY, GST DOMAIN CONTAINING"/>
    <property type="match status" value="1"/>
</dbReference>
<comment type="catalytic activity">
    <reaction evidence="4 5">
        <text>RX + glutathione = an S-substituted glutathione + a halide anion + H(+)</text>
        <dbReference type="Rhea" id="RHEA:16437"/>
        <dbReference type="ChEBI" id="CHEBI:15378"/>
        <dbReference type="ChEBI" id="CHEBI:16042"/>
        <dbReference type="ChEBI" id="CHEBI:17792"/>
        <dbReference type="ChEBI" id="CHEBI:57925"/>
        <dbReference type="ChEBI" id="CHEBI:90779"/>
        <dbReference type="EC" id="2.5.1.18"/>
    </reaction>
</comment>
<comment type="caution">
    <text evidence="8">The sequence shown here is derived from an EMBL/GenBank/DDBJ whole genome shotgun (WGS) entry which is preliminary data.</text>
</comment>
<accession>A0ABD1H7M7</accession>
<dbReference type="Proteomes" id="UP001567538">
    <property type="component" value="Unassembled WGS sequence"/>
</dbReference>
<dbReference type="SFLD" id="SFLDS00019">
    <property type="entry name" value="Glutathione_Transferase_(cytos"/>
    <property type="match status" value="1"/>
</dbReference>
<dbReference type="AlphaFoldDB" id="A0ABD1H7M7"/>
<dbReference type="GO" id="GO:0009407">
    <property type="term" value="P:toxin catabolic process"/>
    <property type="evidence" value="ECO:0007669"/>
    <property type="project" value="UniProtKB-ARBA"/>
</dbReference>
<dbReference type="SFLD" id="SFLDG00358">
    <property type="entry name" value="Main_(cytGST)"/>
    <property type="match status" value="1"/>
</dbReference>
<dbReference type="Pfam" id="PF02798">
    <property type="entry name" value="GST_N"/>
    <property type="match status" value="1"/>
</dbReference>
<dbReference type="FunFam" id="3.40.30.10:FF:000044">
    <property type="entry name" value="Glutathione S-transferase GSTU6"/>
    <property type="match status" value="1"/>
</dbReference>
<dbReference type="EMBL" id="JBEAFC010000007">
    <property type="protein sequence ID" value="KAL1550961.1"/>
    <property type="molecule type" value="Genomic_DNA"/>
</dbReference>
<dbReference type="PROSITE" id="PS50404">
    <property type="entry name" value="GST_NTER"/>
    <property type="match status" value="1"/>
</dbReference>
<evidence type="ECO:0000256" key="4">
    <source>
        <dbReference type="ARBA" id="ARBA00047960"/>
    </source>
</evidence>
<dbReference type="EC" id="2.5.1.18" evidence="5"/>
<keyword evidence="9" id="KW-1185">Reference proteome</keyword>
<dbReference type="GO" id="GO:0004364">
    <property type="term" value="F:glutathione transferase activity"/>
    <property type="evidence" value="ECO:0007669"/>
    <property type="project" value="UniProtKB-UniRule"/>
</dbReference>
<gene>
    <name evidence="8" type="ORF">AAHA92_18860</name>
</gene>
<name>A0ABD1H7M7_SALDI</name>
<evidence type="ECO:0000256" key="2">
    <source>
        <dbReference type="ARBA" id="ARBA00022679"/>
    </source>
</evidence>
<dbReference type="InterPro" id="IPR004045">
    <property type="entry name" value="Glutathione_S-Trfase_N"/>
</dbReference>
<evidence type="ECO:0000256" key="1">
    <source>
        <dbReference type="ARBA" id="ARBA00022575"/>
    </source>
</evidence>
<keyword evidence="1" id="KW-0216">Detoxification</keyword>
<evidence type="ECO:0000313" key="8">
    <source>
        <dbReference type="EMBL" id="KAL1550961.1"/>
    </source>
</evidence>
<comment type="similarity">
    <text evidence="3">Belongs to the GST superfamily. Tau family.</text>
</comment>
<organism evidence="8 9">
    <name type="scientific">Salvia divinorum</name>
    <name type="common">Maria pastora</name>
    <name type="synonym">Diviner's sage</name>
    <dbReference type="NCBI Taxonomy" id="28513"/>
    <lineage>
        <taxon>Eukaryota</taxon>
        <taxon>Viridiplantae</taxon>
        <taxon>Streptophyta</taxon>
        <taxon>Embryophyta</taxon>
        <taxon>Tracheophyta</taxon>
        <taxon>Spermatophyta</taxon>
        <taxon>Magnoliopsida</taxon>
        <taxon>eudicotyledons</taxon>
        <taxon>Gunneridae</taxon>
        <taxon>Pentapetalae</taxon>
        <taxon>asterids</taxon>
        <taxon>lamiids</taxon>
        <taxon>Lamiales</taxon>
        <taxon>Lamiaceae</taxon>
        <taxon>Nepetoideae</taxon>
        <taxon>Mentheae</taxon>
        <taxon>Salviinae</taxon>
        <taxon>Salvia</taxon>
        <taxon>Salvia subgen. Calosphace</taxon>
    </lineage>
</organism>
<evidence type="ECO:0000259" key="6">
    <source>
        <dbReference type="PROSITE" id="PS50404"/>
    </source>
</evidence>
<dbReference type="PROSITE" id="PS50405">
    <property type="entry name" value="GST_CTER"/>
    <property type="match status" value="1"/>
</dbReference>
<comment type="subcellular location">
    <subcellularLocation>
        <location evidence="5">Cytoplasm</location>
        <location evidence="5">Cytosol</location>
    </subcellularLocation>
</comment>
<keyword evidence="5" id="KW-0963">Cytoplasm</keyword>
<dbReference type="InterPro" id="IPR045074">
    <property type="entry name" value="GST_C_Tau"/>
</dbReference>
<evidence type="ECO:0000256" key="5">
    <source>
        <dbReference type="RuleBase" id="RU369102"/>
    </source>
</evidence>
<sequence>MATSGVKLYGGRPSPYVNRVEMALEMKSVDYELVEMNPYEKSELLIKLNPIHKKVPVLVHGDRPICESLIIVQYIDDAWTNGPSILPTDPYDRAIARFWAAFVDDKFFPLLRQMRDTKEEEAKRLVFEKVLEAFVLLEGAFITCSKGKAFFGGDTVGYLDIALGSFVGYLRVSEMMNANYKILDETKTPCLAGWAERLYSDSLVKDAMLDPHKLLESLTKLQALSKTDSD</sequence>
<dbReference type="SFLD" id="SFLDG01152">
    <property type="entry name" value="Main.3:_Omega-_and_Tau-like"/>
    <property type="match status" value="1"/>
</dbReference>
<evidence type="ECO:0000313" key="9">
    <source>
        <dbReference type="Proteomes" id="UP001567538"/>
    </source>
</evidence>
<dbReference type="Gene3D" id="3.40.30.10">
    <property type="entry name" value="Glutaredoxin"/>
    <property type="match status" value="1"/>
</dbReference>
<evidence type="ECO:0000259" key="7">
    <source>
        <dbReference type="PROSITE" id="PS50405"/>
    </source>
</evidence>
<dbReference type="FunFam" id="1.20.1050.10:FF:000016">
    <property type="entry name" value="Glutathione S-transferase U9"/>
    <property type="match status" value="1"/>
</dbReference>
<comment type="function">
    <text evidence="5">Is involved in the conjugation of reduced glutathione to a wide number of exogenous and endogenous hydrophobic electrophiles.</text>
</comment>
<dbReference type="CDD" id="cd03185">
    <property type="entry name" value="GST_C_Tau"/>
    <property type="match status" value="1"/>
</dbReference>
<dbReference type="InterPro" id="IPR036249">
    <property type="entry name" value="Thioredoxin-like_sf"/>
</dbReference>
<feature type="domain" description="GST C-terminal" evidence="7">
    <location>
        <begin position="89"/>
        <end position="221"/>
    </location>
</feature>
<dbReference type="SUPFAM" id="SSF47616">
    <property type="entry name" value="GST C-terminal domain-like"/>
    <property type="match status" value="1"/>
</dbReference>
<dbReference type="InterPro" id="IPR010987">
    <property type="entry name" value="Glutathione-S-Trfase_C-like"/>
</dbReference>
<feature type="domain" description="GST N-terminal" evidence="6">
    <location>
        <begin position="4"/>
        <end position="83"/>
    </location>
</feature>
<evidence type="ECO:0000256" key="3">
    <source>
        <dbReference type="ARBA" id="ARBA00025743"/>
    </source>
</evidence>
<dbReference type="PANTHER" id="PTHR11260:SF781">
    <property type="entry name" value="GLUTATHIONE S-TRANSFERASE U19"/>
    <property type="match status" value="1"/>
</dbReference>
<dbReference type="CDD" id="cd03058">
    <property type="entry name" value="GST_N_Tau"/>
    <property type="match status" value="1"/>
</dbReference>
<dbReference type="Gene3D" id="1.20.1050.10">
    <property type="match status" value="1"/>
</dbReference>
<reference evidence="8 9" key="1">
    <citation type="submission" date="2024-06" db="EMBL/GenBank/DDBJ databases">
        <title>A chromosome level genome sequence of Diviner's sage (Salvia divinorum).</title>
        <authorList>
            <person name="Ford S.A."/>
            <person name="Ro D.-K."/>
            <person name="Ness R.W."/>
            <person name="Phillips M.A."/>
        </authorList>
    </citation>
    <scope>NUCLEOTIDE SEQUENCE [LARGE SCALE GENOMIC DNA]</scope>
    <source>
        <strain evidence="8">SAF-2024a</strain>
        <tissue evidence="8">Leaf</tissue>
    </source>
</reference>
<dbReference type="InterPro" id="IPR036282">
    <property type="entry name" value="Glutathione-S-Trfase_C_sf"/>
</dbReference>
<dbReference type="InterPro" id="IPR040079">
    <property type="entry name" value="Glutathione_S-Trfase"/>
</dbReference>
<dbReference type="InterPro" id="IPR045073">
    <property type="entry name" value="Omega/Tau-like"/>
</dbReference>
<dbReference type="SUPFAM" id="SSF52833">
    <property type="entry name" value="Thioredoxin-like"/>
    <property type="match status" value="1"/>
</dbReference>
<proteinExistence type="inferred from homology"/>
<dbReference type="GO" id="GO:0005829">
    <property type="term" value="C:cytosol"/>
    <property type="evidence" value="ECO:0007669"/>
    <property type="project" value="UniProtKB-SubCell"/>
</dbReference>
<protein>
    <recommendedName>
        <fullName evidence="5">Glutathione S-transferase</fullName>
        <ecNumber evidence="5">2.5.1.18</ecNumber>
    </recommendedName>
</protein>